<dbReference type="GO" id="GO:0005737">
    <property type="term" value="C:cytoplasm"/>
    <property type="evidence" value="ECO:0007669"/>
    <property type="project" value="TreeGrafter"/>
</dbReference>
<dbReference type="CDD" id="cd03190">
    <property type="entry name" value="GST_C_Omega_like"/>
    <property type="match status" value="1"/>
</dbReference>
<name>A0A377U579_KLEPN</name>
<dbReference type="Gene3D" id="3.40.30.10">
    <property type="entry name" value="Glutaredoxin"/>
    <property type="match status" value="1"/>
</dbReference>
<dbReference type="SUPFAM" id="SSF52833">
    <property type="entry name" value="Thioredoxin-like"/>
    <property type="match status" value="1"/>
</dbReference>
<dbReference type="InterPro" id="IPR004045">
    <property type="entry name" value="Glutathione_S-Trfase_N"/>
</dbReference>
<feature type="domain" description="GST C-terminal" evidence="4">
    <location>
        <begin position="172"/>
        <end position="299"/>
    </location>
</feature>
<dbReference type="InterPro" id="IPR010987">
    <property type="entry name" value="Glutathione-S-Trfase_C-like"/>
</dbReference>
<evidence type="ECO:0000313" key="5">
    <source>
        <dbReference type="EMBL" id="STS85450.1"/>
    </source>
</evidence>
<dbReference type="AlphaFoldDB" id="A0A377U579"/>
<feature type="site" description="Lowers pKa of active site Cys" evidence="3">
    <location>
        <position position="296"/>
    </location>
</feature>
<gene>
    <name evidence="5" type="ORF">NCTC9140_07278</name>
</gene>
<dbReference type="FunFam" id="3.40.30.10:FF:000058">
    <property type="entry name" value="Glutathione S-transferase, omega"/>
    <property type="match status" value="1"/>
</dbReference>
<dbReference type="Proteomes" id="UP000254938">
    <property type="component" value="Unassembled WGS sequence"/>
</dbReference>
<dbReference type="InterPro" id="IPR036282">
    <property type="entry name" value="Glutathione-S-Trfase_C_sf"/>
</dbReference>
<accession>A0A377U579</accession>
<feature type="binding site" evidence="2">
    <location>
        <begin position="148"/>
        <end position="149"/>
    </location>
    <ligand>
        <name>glutathione</name>
        <dbReference type="ChEBI" id="CHEBI:57925"/>
    </ligand>
</feature>
<proteinExistence type="predicted"/>
<keyword evidence="5" id="KW-0808">Transferase</keyword>
<dbReference type="PROSITE" id="PS50405">
    <property type="entry name" value="GST_CTER"/>
    <property type="match status" value="1"/>
</dbReference>
<evidence type="ECO:0000259" key="4">
    <source>
        <dbReference type="PROSITE" id="PS50405"/>
    </source>
</evidence>
<dbReference type="EMBL" id="UGKQ01000007">
    <property type="protein sequence ID" value="STS85450.1"/>
    <property type="molecule type" value="Genomic_DNA"/>
</dbReference>
<dbReference type="InterPro" id="IPR036249">
    <property type="entry name" value="Thioredoxin-like_sf"/>
</dbReference>
<feature type="binding site" evidence="2">
    <location>
        <begin position="130"/>
        <end position="133"/>
    </location>
    <ligand>
        <name>glutathione</name>
        <dbReference type="ChEBI" id="CHEBI:57925"/>
    </ligand>
</feature>
<dbReference type="PANTHER" id="PTHR32419">
    <property type="entry name" value="GLUTATHIONYL-HYDROQUINONE REDUCTASE"/>
    <property type="match status" value="1"/>
</dbReference>
<organism evidence="5 6">
    <name type="scientific">Klebsiella pneumoniae</name>
    <dbReference type="NCBI Taxonomy" id="573"/>
    <lineage>
        <taxon>Bacteria</taxon>
        <taxon>Pseudomonadati</taxon>
        <taxon>Pseudomonadota</taxon>
        <taxon>Gammaproteobacteria</taxon>
        <taxon>Enterobacterales</taxon>
        <taxon>Enterobacteriaceae</taxon>
        <taxon>Klebsiella/Raoultella group</taxon>
        <taxon>Klebsiella</taxon>
        <taxon>Klebsiella pneumoniae complex</taxon>
    </lineage>
</organism>
<dbReference type="Gene3D" id="1.20.1050.10">
    <property type="match status" value="1"/>
</dbReference>
<dbReference type="PANTHER" id="PTHR32419:SF6">
    <property type="entry name" value="GLUTATHIONE S-TRANSFERASE OMEGA-LIKE 1-RELATED"/>
    <property type="match status" value="1"/>
</dbReference>
<feature type="active site" description="Proton donor/acceptor" evidence="1">
    <location>
        <position position="195"/>
    </location>
</feature>
<dbReference type="PIRSF" id="PIRSF015753">
    <property type="entry name" value="GST"/>
    <property type="match status" value="1"/>
</dbReference>
<dbReference type="Pfam" id="PF13409">
    <property type="entry name" value="GST_N_2"/>
    <property type="match status" value="1"/>
</dbReference>
<dbReference type="Pfam" id="PF13410">
    <property type="entry name" value="GST_C_2"/>
    <property type="match status" value="1"/>
</dbReference>
<evidence type="ECO:0000256" key="1">
    <source>
        <dbReference type="PIRSR" id="PIRSR015753-1"/>
    </source>
</evidence>
<evidence type="ECO:0000256" key="3">
    <source>
        <dbReference type="PIRSR" id="PIRSR015753-3"/>
    </source>
</evidence>
<dbReference type="FunFam" id="1.20.1050.10:FF:000019">
    <property type="entry name" value="Glutathione S-transferase, omega"/>
    <property type="match status" value="1"/>
</dbReference>
<dbReference type="GO" id="GO:0004364">
    <property type="term" value="F:glutathione transferase activity"/>
    <property type="evidence" value="ECO:0007669"/>
    <property type="project" value="InterPro"/>
</dbReference>
<evidence type="ECO:0000256" key="2">
    <source>
        <dbReference type="PIRSR" id="PIRSR015753-2"/>
    </source>
</evidence>
<dbReference type="InterPro" id="IPR016639">
    <property type="entry name" value="GST_Omega/GSH"/>
</dbReference>
<dbReference type="SFLD" id="SFLDG01206">
    <property type="entry name" value="Xi.1"/>
    <property type="match status" value="1"/>
</dbReference>
<dbReference type="SUPFAM" id="SSF47616">
    <property type="entry name" value="GST C-terminal domain-like"/>
    <property type="match status" value="1"/>
</dbReference>
<feature type="site" description="Lowers pKa of active site Cys" evidence="3">
    <location>
        <position position="253"/>
    </location>
</feature>
<dbReference type="SFLD" id="SFLDG01148">
    <property type="entry name" value="Xi_(cytGST)"/>
    <property type="match status" value="1"/>
</dbReference>
<reference evidence="5 6" key="1">
    <citation type="submission" date="2018-06" db="EMBL/GenBank/DDBJ databases">
        <authorList>
            <consortium name="Pathogen Informatics"/>
            <person name="Doyle S."/>
        </authorList>
    </citation>
    <scope>NUCLEOTIDE SEQUENCE [LARGE SCALE GENOMIC DNA]</scope>
    <source>
        <strain evidence="5 6">NCTC9140</strain>
    </source>
</reference>
<feature type="active site" description="Nucleophile" evidence="1">
    <location>
        <position position="63"/>
    </location>
</feature>
<feature type="binding site" evidence="2">
    <location>
        <position position="96"/>
    </location>
    <ligand>
        <name>glutathione</name>
        <dbReference type="ChEBI" id="CHEBI:57925"/>
    </ligand>
</feature>
<dbReference type="SFLD" id="SFLDS00019">
    <property type="entry name" value="Glutathione_Transferase_(cytos"/>
    <property type="match status" value="1"/>
</dbReference>
<dbReference type="InterPro" id="IPR047047">
    <property type="entry name" value="GST_Omega-like_C"/>
</dbReference>
<sequence>MGQLVDGVWQDTWYDTKSTGGRFKRSVSAFRNWLTADGAAGTSGEGGFAAEKDRYHLYVSLACPWAHRTLIMRKLKGLEPFLPISVVNPLMLENGWTFDDSFPEATGDTLYQHDFLYQLYLHADPHYTGRVTVPVLWDKKQQTIVSNESAEIIRMFNTAFDGLGARAGDYYPPALREQIDELNGWIYDNVNNGVYKAGFATSQQAYDEAVDAVFTSLERLEQILGQHRYLTGNQLTEADIRLWTTLVRFDPVYVTHFKCDKRRISDYLNLYGFLRDIYQMPGIAETVSFPHIRHHYYRSHKTINPTGIIFHWAAAGSQRTARSRSALPLICRAPVMAPNNSENRYLPTIHSRLFLLRSLKNK</sequence>
<dbReference type="InterPro" id="IPR040079">
    <property type="entry name" value="Glutathione_S-Trfase"/>
</dbReference>
<protein>
    <submittedName>
        <fullName evidence="5">Glutathione S-transferase</fullName>
    </submittedName>
</protein>
<evidence type="ECO:0000313" key="6">
    <source>
        <dbReference type="Proteomes" id="UP000254938"/>
    </source>
</evidence>